<dbReference type="InterPro" id="IPR017850">
    <property type="entry name" value="Alkaline_phosphatase_core_sf"/>
</dbReference>
<comment type="similarity">
    <text evidence="1">Belongs to the sulfatase family.</text>
</comment>
<sequence>MPAAIDLPPGAGAGFNVVLITLDTLRSDHVGCYGYRGVKTPALDALAASGVRFADAVTPVPTTLPAHASILTGEYPPRHGVRNNG</sequence>
<comment type="caution">
    <text evidence="4">The sequence shown here is derived from an EMBL/GenBank/DDBJ whole genome shotgun (WGS) entry which is preliminary data.</text>
</comment>
<evidence type="ECO:0000256" key="1">
    <source>
        <dbReference type="ARBA" id="ARBA00008779"/>
    </source>
</evidence>
<name>X0T5U5_9ZZZZ</name>
<dbReference type="PANTHER" id="PTHR42693">
    <property type="entry name" value="ARYLSULFATASE FAMILY MEMBER"/>
    <property type="match status" value="1"/>
</dbReference>
<evidence type="ECO:0000313" key="4">
    <source>
        <dbReference type="EMBL" id="GAF82716.1"/>
    </source>
</evidence>
<dbReference type="SUPFAM" id="SSF53649">
    <property type="entry name" value="Alkaline phosphatase-like"/>
    <property type="match status" value="1"/>
</dbReference>
<dbReference type="InterPro" id="IPR050738">
    <property type="entry name" value="Sulfatase"/>
</dbReference>
<proteinExistence type="inferred from homology"/>
<dbReference type="Pfam" id="PF00884">
    <property type="entry name" value="Sulfatase"/>
    <property type="match status" value="1"/>
</dbReference>
<accession>X0T5U5</accession>
<feature type="non-terminal residue" evidence="4">
    <location>
        <position position="85"/>
    </location>
</feature>
<protein>
    <recommendedName>
        <fullName evidence="3">Sulfatase N-terminal domain-containing protein</fullName>
    </recommendedName>
</protein>
<organism evidence="4">
    <name type="scientific">marine sediment metagenome</name>
    <dbReference type="NCBI Taxonomy" id="412755"/>
    <lineage>
        <taxon>unclassified sequences</taxon>
        <taxon>metagenomes</taxon>
        <taxon>ecological metagenomes</taxon>
    </lineage>
</organism>
<evidence type="ECO:0000259" key="3">
    <source>
        <dbReference type="Pfam" id="PF00884"/>
    </source>
</evidence>
<dbReference type="EMBL" id="BARS01002201">
    <property type="protein sequence ID" value="GAF82716.1"/>
    <property type="molecule type" value="Genomic_DNA"/>
</dbReference>
<gene>
    <name evidence="4" type="ORF">S01H1_04140</name>
</gene>
<dbReference type="PANTHER" id="PTHR42693:SF53">
    <property type="entry name" value="ENDO-4-O-SULFATASE"/>
    <property type="match status" value="1"/>
</dbReference>
<dbReference type="AlphaFoldDB" id="X0T5U5"/>
<reference evidence="4" key="1">
    <citation type="journal article" date="2014" name="Front. Microbiol.">
        <title>High frequency of phylogenetically diverse reductive dehalogenase-homologous genes in deep subseafloor sedimentary metagenomes.</title>
        <authorList>
            <person name="Kawai M."/>
            <person name="Futagami T."/>
            <person name="Toyoda A."/>
            <person name="Takaki Y."/>
            <person name="Nishi S."/>
            <person name="Hori S."/>
            <person name="Arai W."/>
            <person name="Tsubouchi T."/>
            <person name="Morono Y."/>
            <person name="Uchiyama I."/>
            <person name="Ito T."/>
            <person name="Fujiyama A."/>
            <person name="Inagaki F."/>
            <person name="Takami H."/>
        </authorList>
    </citation>
    <scope>NUCLEOTIDE SEQUENCE</scope>
    <source>
        <strain evidence="4">Expedition CK06-06</strain>
    </source>
</reference>
<dbReference type="GO" id="GO:0004065">
    <property type="term" value="F:arylsulfatase activity"/>
    <property type="evidence" value="ECO:0007669"/>
    <property type="project" value="TreeGrafter"/>
</dbReference>
<dbReference type="InterPro" id="IPR000917">
    <property type="entry name" value="Sulfatase_N"/>
</dbReference>
<evidence type="ECO:0000256" key="2">
    <source>
        <dbReference type="ARBA" id="ARBA00022801"/>
    </source>
</evidence>
<keyword evidence="2" id="KW-0378">Hydrolase</keyword>
<dbReference type="Gene3D" id="3.40.720.10">
    <property type="entry name" value="Alkaline Phosphatase, subunit A"/>
    <property type="match status" value="1"/>
</dbReference>
<feature type="domain" description="Sulfatase N-terminal" evidence="3">
    <location>
        <begin position="16"/>
        <end position="81"/>
    </location>
</feature>